<name>A0ABW7CTV1_9GAMM</name>
<feature type="domain" description="Barstar (barnase inhibitor)" evidence="2">
    <location>
        <begin position="16"/>
        <end position="88"/>
    </location>
</feature>
<sequence>MPSSLHPADPAHGARLVLDGSAIDDIASFYAAINRVFMAGEDWQLGPSLDALDDMLHGGYGALAGQTQVELHWKDIAHSREALGTAATRAWLQAKLDAPGTFNTAHVSAQLQALDRGEGQTYFDIVMAIFAAHPKVRVVDA</sequence>
<comment type="caution">
    <text evidence="3">The sequence shown here is derived from an EMBL/GenBank/DDBJ whole genome shotgun (WGS) entry which is preliminary data.</text>
</comment>
<dbReference type="Proteomes" id="UP001605261">
    <property type="component" value="Unassembled WGS sequence"/>
</dbReference>
<evidence type="ECO:0000313" key="4">
    <source>
        <dbReference type="Proteomes" id="UP001605261"/>
    </source>
</evidence>
<dbReference type="InterPro" id="IPR035905">
    <property type="entry name" value="Barstar-like_sf"/>
</dbReference>
<reference evidence="3 4" key="1">
    <citation type="submission" date="2024-09" db="EMBL/GenBank/DDBJ databases">
        <authorList>
            <consortium name="All-Russian atlas of soil microorganisms"/>
            <consortium name="as a basis for the search for new antimicrobial producers and enzymes with unique properties"/>
            <person name="Sokolova E.A."/>
            <person name="Voronina E.N."/>
        </authorList>
    </citation>
    <scope>NUCLEOTIDE SEQUENCE [LARGE SCALE GENOMIC DNA]</scope>
    <source>
        <strain evidence="3 4">AF-22b-331.1</strain>
    </source>
</reference>
<dbReference type="EMBL" id="JBHGCJ010000002">
    <property type="protein sequence ID" value="MFG6108295.1"/>
    <property type="molecule type" value="Genomic_DNA"/>
</dbReference>
<dbReference type="Pfam" id="PF01337">
    <property type="entry name" value="Barstar"/>
    <property type="match status" value="1"/>
</dbReference>
<organism evidence="3 4">
    <name type="scientific">Stenotrophomonas nematodicola</name>
    <dbReference type="NCBI Taxonomy" id="2656746"/>
    <lineage>
        <taxon>Bacteria</taxon>
        <taxon>Pseudomonadati</taxon>
        <taxon>Pseudomonadota</taxon>
        <taxon>Gammaproteobacteria</taxon>
        <taxon>Lysobacterales</taxon>
        <taxon>Lysobacteraceae</taxon>
        <taxon>Stenotrophomonas</taxon>
    </lineage>
</organism>
<evidence type="ECO:0000256" key="1">
    <source>
        <dbReference type="ARBA" id="ARBA00006845"/>
    </source>
</evidence>
<dbReference type="SUPFAM" id="SSF52038">
    <property type="entry name" value="Barstar-related"/>
    <property type="match status" value="1"/>
</dbReference>
<evidence type="ECO:0000259" key="2">
    <source>
        <dbReference type="Pfam" id="PF01337"/>
    </source>
</evidence>
<accession>A0ABW7CTV1</accession>
<evidence type="ECO:0000313" key="3">
    <source>
        <dbReference type="EMBL" id="MFG6108295.1"/>
    </source>
</evidence>
<dbReference type="Gene3D" id="3.30.370.10">
    <property type="entry name" value="Barstar-like"/>
    <property type="match status" value="1"/>
</dbReference>
<comment type="similarity">
    <text evidence="1">Belongs to the barstar family.</text>
</comment>
<dbReference type="InterPro" id="IPR000468">
    <property type="entry name" value="Barstar"/>
</dbReference>
<keyword evidence="4" id="KW-1185">Reference proteome</keyword>
<protein>
    <submittedName>
        <fullName evidence="3">Barstar family protein</fullName>
    </submittedName>
</protein>
<proteinExistence type="inferred from homology"/>
<dbReference type="RefSeq" id="WP_394161424.1">
    <property type="nucleotide sequence ID" value="NZ_JBHGCJ010000002.1"/>
</dbReference>
<gene>
    <name evidence="3" type="ORF">ACEU0G_002232</name>
</gene>